<name>A0ABU7XSH3_9FLAO</name>
<gene>
    <name evidence="1" type="ORF">N1F79_10935</name>
</gene>
<evidence type="ECO:0000313" key="1">
    <source>
        <dbReference type="EMBL" id="MEF3833646.1"/>
    </source>
</evidence>
<reference evidence="1 2" key="1">
    <citation type="submission" date="2022-09" db="EMBL/GenBank/DDBJ databases">
        <title>Genome sequencing of Flavivirga sp. MEBiC05379.</title>
        <authorList>
            <person name="Oh H.-M."/>
            <person name="Kwon K.K."/>
            <person name="Park M.J."/>
            <person name="Yang S.-H."/>
        </authorList>
    </citation>
    <scope>NUCLEOTIDE SEQUENCE [LARGE SCALE GENOMIC DNA]</scope>
    <source>
        <strain evidence="1 2">MEBiC05379</strain>
    </source>
</reference>
<comment type="caution">
    <text evidence="1">The sequence shown here is derived from an EMBL/GenBank/DDBJ whole genome shotgun (WGS) entry which is preliminary data.</text>
</comment>
<evidence type="ECO:0000313" key="2">
    <source>
        <dbReference type="Proteomes" id="UP001337305"/>
    </source>
</evidence>
<dbReference type="EMBL" id="JAODOP010000004">
    <property type="protein sequence ID" value="MEF3833646.1"/>
    <property type="molecule type" value="Genomic_DNA"/>
</dbReference>
<dbReference type="RefSeq" id="WP_303305986.1">
    <property type="nucleotide sequence ID" value="NZ_JAODOP010000004.1"/>
</dbReference>
<keyword evidence="2" id="KW-1185">Reference proteome</keyword>
<dbReference type="Proteomes" id="UP001337305">
    <property type="component" value="Unassembled WGS sequence"/>
</dbReference>
<proteinExistence type="predicted"/>
<accession>A0ABU7XSH3</accession>
<sequence length="108" mass="12261">MEKTETYTLPDSFILPHYALIATLIVLLDKSDLTDVVKEHCKTGLKVIGIIHADESYSSGTNLLSRKEFDGFFTLFPEIYFNNRALIPARMIIENIECCVKANDIAYE</sequence>
<protein>
    <submittedName>
        <fullName evidence="1">Uncharacterized protein</fullName>
    </submittedName>
</protein>
<organism evidence="1 2">
    <name type="scientific">Flavivirga spongiicola</name>
    <dbReference type="NCBI Taxonomy" id="421621"/>
    <lineage>
        <taxon>Bacteria</taxon>
        <taxon>Pseudomonadati</taxon>
        <taxon>Bacteroidota</taxon>
        <taxon>Flavobacteriia</taxon>
        <taxon>Flavobacteriales</taxon>
        <taxon>Flavobacteriaceae</taxon>
        <taxon>Flavivirga</taxon>
    </lineage>
</organism>